<dbReference type="AlphaFoldDB" id="A0A135UIM2"/>
<evidence type="ECO:0000313" key="2">
    <source>
        <dbReference type="Proteomes" id="UP000070121"/>
    </source>
</evidence>
<dbReference type="Proteomes" id="UP000070121">
    <property type="component" value="Unassembled WGS sequence"/>
</dbReference>
<sequence>MNSIFQILFEVNTDWRVYYTNTAPDLSDSRSLVQSQSIACRRLEFQYSPGTGGMLLEYAAVDGLEFDCRPQRHRPSYRRDGKEAELKRTRPRSPCTVRVFCSSKPPPPRRNPSGYVQQTPTMVAITLLLLAALAATPSRLGIVCARFKESLDPWAPVAAST</sequence>
<proteinExistence type="predicted"/>
<accession>A0A135UIM2</accession>
<gene>
    <name evidence="1" type="ORF">CSAL01_13683</name>
</gene>
<name>A0A135UIM2_9PEZI</name>
<protein>
    <submittedName>
        <fullName evidence="1">Uncharacterized protein</fullName>
    </submittedName>
</protein>
<evidence type="ECO:0000313" key="1">
    <source>
        <dbReference type="EMBL" id="KXH60252.1"/>
    </source>
</evidence>
<organism evidence="1 2">
    <name type="scientific">Colletotrichum salicis</name>
    <dbReference type="NCBI Taxonomy" id="1209931"/>
    <lineage>
        <taxon>Eukaryota</taxon>
        <taxon>Fungi</taxon>
        <taxon>Dikarya</taxon>
        <taxon>Ascomycota</taxon>
        <taxon>Pezizomycotina</taxon>
        <taxon>Sordariomycetes</taxon>
        <taxon>Hypocreomycetidae</taxon>
        <taxon>Glomerellales</taxon>
        <taxon>Glomerellaceae</taxon>
        <taxon>Colletotrichum</taxon>
        <taxon>Colletotrichum acutatum species complex</taxon>
    </lineage>
</organism>
<keyword evidence="2" id="KW-1185">Reference proteome</keyword>
<comment type="caution">
    <text evidence="1">The sequence shown here is derived from an EMBL/GenBank/DDBJ whole genome shotgun (WGS) entry which is preliminary data.</text>
</comment>
<reference evidence="1 2" key="1">
    <citation type="submission" date="2014-02" db="EMBL/GenBank/DDBJ databases">
        <title>The genome sequence of Colletotrichum salicis CBS 607.94.</title>
        <authorList>
            <person name="Baroncelli R."/>
            <person name="Thon M.R."/>
        </authorList>
    </citation>
    <scope>NUCLEOTIDE SEQUENCE [LARGE SCALE GENOMIC DNA]</scope>
    <source>
        <strain evidence="1 2">CBS 607.94</strain>
    </source>
</reference>
<dbReference type="EMBL" id="JFFI01001404">
    <property type="protein sequence ID" value="KXH60252.1"/>
    <property type="molecule type" value="Genomic_DNA"/>
</dbReference>